<proteinExistence type="predicted"/>
<comment type="caution">
    <text evidence="1">The sequence shown here is derived from an EMBL/GenBank/DDBJ whole genome shotgun (WGS) entry which is preliminary data.</text>
</comment>
<sequence length="48" mass="5425">MFLSLFLHIWDAPVKAAPLGRSLASKQYTGTMKIPDCDRCLFCAHDQK</sequence>
<dbReference type="AlphaFoldDB" id="A0A8J6ZML9"/>
<reference evidence="1" key="1">
    <citation type="submission" date="2020-10" db="EMBL/GenBank/DDBJ databases">
        <authorList>
            <person name="Castelo-Branco R."/>
            <person name="Eusebio N."/>
            <person name="Adriana R."/>
            <person name="Vieira A."/>
            <person name="Brugerolle De Fraissinette N."/>
            <person name="Rezende De Castro R."/>
            <person name="Schneider M.P."/>
            <person name="Vasconcelos V."/>
            <person name="Leao P.N."/>
        </authorList>
    </citation>
    <scope>NUCLEOTIDE SEQUENCE</scope>
    <source>
        <strain evidence="1">LEGE 12446</strain>
    </source>
</reference>
<protein>
    <submittedName>
        <fullName evidence="1">Uncharacterized protein</fullName>
    </submittedName>
</protein>
<evidence type="ECO:0000313" key="2">
    <source>
        <dbReference type="Proteomes" id="UP000622533"/>
    </source>
</evidence>
<dbReference type="EMBL" id="JADEXS010000038">
    <property type="protein sequence ID" value="MBE9021771.1"/>
    <property type="molecule type" value="Genomic_DNA"/>
</dbReference>
<dbReference type="Proteomes" id="UP000622533">
    <property type="component" value="Unassembled WGS sequence"/>
</dbReference>
<dbReference type="RefSeq" id="WP_193914032.1">
    <property type="nucleotide sequence ID" value="NZ_JADEXS020000001.1"/>
</dbReference>
<gene>
    <name evidence="1" type="ORF">IQ276_04615</name>
</gene>
<evidence type="ECO:0000313" key="1">
    <source>
        <dbReference type="EMBL" id="MBE9021771.1"/>
    </source>
</evidence>
<organism evidence="1 2">
    <name type="scientific">Desmonostoc muscorum LEGE 12446</name>
    <dbReference type="NCBI Taxonomy" id="1828758"/>
    <lineage>
        <taxon>Bacteria</taxon>
        <taxon>Bacillati</taxon>
        <taxon>Cyanobacteriota</taxon>
        <taxon>Cyanophyceae</taxon>
        <taxon>Nostocales</taxon>
        <taxon>Nostocaceae</taxon>
        <taxon>Desmonostoc</taxon>
    </lineage>
</organism>
<keyword evidence="2" id="KW-1185">Reference proteome</keyword>
<name>A0A8J6ZML9_DESMC</name>
<accession>A0A8J6ZML9</accession>